<protein>
    <submittedName>
        <fullName evidence="3">Amidase</fullName>
    </submittedName>
</protein>
<dbReference type="Proteomes" id="UP000269692">
    <property type="component" value="Unassembled WGS sequence"/>
</dbReference>
<dbReference type="InterPro" id="IPR036928">
    <property type="entry name" value="AS_sf"/>
</dbReference>
<name>A0A3L7AHF4_9HYPH</name>
<dbReference type="SUPFAM" id="SSF75304">
    <property type="entry name" value="Amidase signature (AS) enzymes"/>
    <property type="match status" value="1"/>
</dbReference>
<dbReference type="Pfam" id="PF01425">
    <property type="entry name" value="Amidase"/>
    <property type="match status" value="1"/>
</dbReference>
<dbReference type="PANTHER" id="PTHR11895:SF151">
    <property type="entry name" value="GLUTAMYL-TRNA(GLN) AMIDOTRANSFERASE SUBUNIT A"/>
    <property type="match status" value="1"/>
</dbReference>
<feature type="domain" description="Amidase" evidence="2">
    <location>
        <begin position="22"/>
        <end position="406"/>
    </location>
</feature>
<dbReference type="GO" id="GO:0003824">
    <property type="term" value="F:catalytic activity"/>
    <property type="evidence" value="ECO:0007669"/>
    <property type="project" value="InterPro"/>
</dbReference>
<dbReference type="InterPro" id="IPR000120">
    <property type="entry name" value="Amidase"/>
</dbReference>
<keyword evidence="4" id="KW-1185">Reference proteome</keyword>
<comment type="similarity">
    <text evidence="1">Belongs to the amidase family.</text>
</comment>
<dbReference type="RefSeq" id="WP_121623123.1">
    <property type="nucleotide sequence ID" value="NZ_JACIIW010000002.1"/>
</dbReference>
<dbReference type="OrthoDB" id="8438154at2"/>
<dbReference type="EMBL" id="RCTF01000006">
    <property type="protein sequence ID" value="RLP79108.1"/>
    <property type="molecule type" value="Genomic_DNA"/>
</dbReference>
<dbReference type="Gene3D" id="3.90.1300.10">
    <property type="entry name" value="Amidase signature (AS) domain"/>
    <property type="match status" value="1"/>
</dbReference>
<reference evidence="3 4" key="1">
    <citation type="submission" date="2018-10" db="EMBL/GenBank/DDBJ databases">
        <title>Xanthobacter tagetidis genome sequencing and assembly.</title>
        <authorList>
            <person name="Maclea K.S."/>
            <person name="Goen A.E."/>
            <person name="Fatima S.A."/>
        </authorList>
    </citation>
    <scope>NUCLEOTIDE SEQUENCE [LARGE SCALE GENOMIC DNA]</scope>
    <source>
        <strain evidence="3 4">ATCC 700314</strain>
    </source>
</reference>
<comment type="caution">
    <text evidence="3">The sequence shown here is derived from an EMBL/GenBank/DDBJ whole genome shotgun (WGS) entry which is preliminary data.</text>
</comment>
<sequence>MTMLKAREIALALREGRTTPHDVLETCLAAIAERDANVGAFCALDPAAGRAKARGGDFGGTALAGLPFAVKDIIDTRDLPTAYGSPLFAGYRPRADAPVVGQALRAGGLLLGKTVTTEFAFLKPSQTRNPRRLTHSPGGSSSGSAAAVAAGMVPFALGTQTGGSVVRPASYCGVTGYKPTYRLLPALGMKTFSWHLDTMGLFAARVTDVAFAASALTGRDLSIEGFGTAPRIGMLATARDASASADAHAALAAAARAVEAAGARIVPITLPEELEAADAVHGTIQDFEAALALMDEFTHHRAALSEGLRAHLEAASAITPEAYDEARRIGKRGRHVLGTLFGEVDALLTFSAPGTAPEGFASTGSPMFNRLWTLMGCPTINITGLTGADGLPMGVQLVGRFGRDRAALSLAALVEGAIAV</sequence>
<evidence type="ECO:0000313" key="3">
    <source>
        <dbReference type="EMBL" id="RLP79108.1"/>
    </source>
</evidence>
<evidence type="ECO:0000259" key="2">
    <source>
        <dbReference type="Pfam" id="PF01425"/>
    </source>
</evidence>
<evidence type="ECO:0000313" key="4">
    <source>
        <dbReference type="Proteomes" id="UP000269692"/>
    </source>
</evidence>
<dbReference type="AlphaFoldDB" id="A0A3L7AHF4"/>
<organism evidence="3 4">
    <name type="scientific">Xanthobacter tagetidis</name>
    <dbReference type="NCBI Taxonomy" id="60216"/>
    <lineage>
        <taxon>Bacteria</taxon>
        <taxon>Pseudomonadati</taxon>
        <taxon>Pseudomonadota</taxon>
        <taxon>Alphaproteobacteria</taxon>
        <taxon>Hyphomicrobiales</taxon>
        <taxon>Xanthobacteraceae</taxon>
        <taxon>Xanthobacter</taxon>
    </lineage>
</organism>
<proteinExistence type="inferred from homology"/>
<dbReference type="InterPro" id="IPR023631">
    <property type="entry name" value="Amidase_dom"/>
</dbReference>
<evidence type="ECO:0000256" key="1">
    <source>
        <dbReference type="ARBA" id="ARBA00009199"/>
    </source>
</evidence>
<accession>A0A3L7AHF4</accession>
<gene>
    <name evidence="3" type="ORF">D9R14_09750</name>
</gene>
<dbReference type="PANTHER" id="PTHR11895">
    <property type="entry name" value="TRANSAMIDASE"/>
    <property type="match status" value="1"/>
</dbReference>